<reference evidence="1" key="1">
    <citation type="journal article" date="2021" name="Proc. Natl. Acad. Sci. U.S.A.">
        <title>A Catalog of Tens of Thousands of Viruses from Human Metagenomes Reveals Hidden Associations with Chronic Diseases.</title>
        <authorList>
            <person name="Tisza M.J."/>
            <person name="Buck C.B."/>
        </authorList>
    </citation>
    <scope>NUCLEOTIDE SEQUENCE</scope>
    <source>
        <strain evidence="1">Ctq9w2</strain>
    </source>
</reference>
<evidence type="ECO:0000313" key="1">
    <source>
        <dbReference type="EMBL" id="DAE11327.1"/>
    </source>
</evidence>
<protein>
    <submittedName>
        <fullName evidence="1">Uncharacterized protein</fullName>
    </submittedName>
</protein>
<dbReference type="EMBL" id="BK015530">
    <property type="protein sequence ID" value="DAE11327.1"/>
    <property type="molecule type" value="Genomic_DNA"/>
</dbReference>
<name>A0A8S5PWB3_9CAUD</name>
<organism evidence="1">
    <name type="scientific">Myoviridae sp. ctq9w2</name>
    <dbReference type="NCBI Taxonomy" id="2825177"/>
    <lineage>
        <taxon>Viruses</taxon>
        <taxon>Duplodnaviria</taxon>
        <taxon>Heunggongvirae</taxon>
        <taxon>Uroviricota</taxon>
        <taxon>Caudoviricetes</taxon>
    </lineage>
</organism>
<accession>A0A8S5PWB3</accession>
<sequence>MKNMGNKYTVVGDFRQPHKDCLGETLSDLSYEDAVRIVREWRKEKKYKNVFYFKQD</sequence>
<proteinExistence type="predicted"/>